<comment type="caution">
    <text evidence="1">The sequence shown here is derived from an EMBL/GenBank/DDBJ whole genome shotgun (WGS) entry which is preliminary data.</text>
</comment>
<sequence length="199" mass="22840">MLKNQLKVEVSERHIGSKITCSVIYGSAVLYISHWPLDGKIRDYIDNFKSYIRQILNKCDVYLVFDRYMEFSTKSEARSGRQSNVSRVYKLMDDMALPTQNVMLGVTEKKQQLISLICKTLCTDKEFHHLCTQTHILVVTGDHDTPTEIYKGVIINRADLKTFHEEADVIMIRQMVDAVNTEHTGSSVVADETYVFVLL</sequence>
<dbReference type="Proteomes" id="UP000828390">
    <property type="component" value="Unassembled WGS sequence"/>
</dbReference>
<proteinExistence type="predicted"/>
<dbReference type="AlphaFoldDB" id="A0A9D4K8H4"/>
<organism evidence="1 2">
    <name type="scientific">Dreissena polymorpha</name>
    <name type="common">Zebra mussel</name>
    <name type="synonym">Mytilus polymorpha</name>
    <dbReference type="NCBI Taxonomy" id="45954"/>
    <lineage>
        <taxon>Eukaryota</taxon>
        <taxon>Metazoa</taxon>
        <taxon>Spiralia</taxon>
        <taxon>Lophotrochozoa</taxon>
        <taxon>Mollusca</taxon>
        <taxon>Bivalvia</taxon>
        <taxon>Autobranchia</taxon>
        <taxon>Heteroconchia</taxon>
        <taxon>Euheterodonta</taxon>
        <taxon>Imparidentia</taxon>
        <taxon>Neoheterodontei</taxon>
        <taxon>Myida</taxon>
        <taxon>Dreissenoidea</taxon>
        <taxon>Dreissenidae</taxon>
        <taxon>Dreissena</taxon>
    </lineage>
</organism>
<dbReference type="EMBL" id="JAIWYP010000004">
    <property type="protein sequence ID" value="KAH3835058.1"/>
    <property type="molecule type" value="Genomic_DNA"/>
</dbReference>
<evidence type="ECO:0000313" key="1">
    <source>
        <dbReference type="EMBL" id="KAH3835058.1"/>
    </source>
</evidence>
<evidence type="ECO:0000313" key="2">
    <source>
        <dbReference type="Proteomes" id="UP000828390"/>
    </source>
</evidence>
<keyword evidence="2" id="KW-1185">Reference proteome</keyword>
<gene>
    <name evidence="1" type="ORF">DPMN_108396</name>
</gene>
<reference evidence="1" key="2">
    <citation type="submission" date="2020-11" db="EMBL/GenBank/DDBJ databases">
        <authorList>
            <person name="McCartney M.A."/>
            <person name="Auch B."/>
            <person name="Kono T."/>
            <person name="Mallez S."/>
            <person name="Becker A."/>
            <person name="Gohl D.M."/>
            <person name="Silverstein K.A.T."/>
            <person name="Koren S."/>
            <person name="Bechman K.B."/>
            <person name="Herman A."/>
            <person name="Abrahante J.E."/>
            <person name="Garbe J."/>
        </authorList>
    </citation>
    <scope>NUCLEOTIDE SEQUENCE</scope>
    <source>
        <strain evidence="1">Duluth1</strain>
        <tissue evidence="1">Whole animal</tissue>
    </source>
</reference>
<reference evidence="1" key="1">
    <citation type="journal article" date="2019" name="bioRxiv">
        <title>The Genome of the Zebra Mussel, Dreissena polymorpha: A Resource for Invasive Species Research.</title>
        <authorList>
            <person name="McCartney M.A."/>
            <person name="Auch B."/>
            <person name="Kono T."/>
            <person name="Mallez S."/>
            <person name="Zhang Y."/>
            <person name="Obille A."/>
            <person name="Becker A."/>
            <person name="Abrahante J.E."/>
            <person name="Garbe J."/>
            <person name="Badalamenti J.P."/>
            <person name="Herman A."/>
            <person name="Mangelson H."/>
            <person name="Liachko I."/>
            <person name="Sullivan S."/>
            <person name="Sone E.D."/>
            <person name="Koren S."/>
            <person name="Silverstein K.A.T."/>
            <person name="Beckman K.B."/>
            <person name="Gohl D.M."/>
        </authorList>
    </citation>
    <scope>NUCLEOTIDE SEQUENCE</scope>
    <source>
        <strain evidence="1">Duluth1</strain>
        <tissue evidence="1">Whole animal</tissue>
    </source>
</reference>
<protein>
    <submittedName>
        <fullName evidence="1">Uncharacterized protein</fullName>
    </submittedName>
</protein>
<accession>A0A9D4K8H4</accession>
<name>A0A9D4K8H4_DREPO</name>